<dbReference type="EMBL" id="PFQK01000033">
    <property type="protein sequence ID" value="PJC82001.1"/>
    <property type="molecule type" value="Genomic_DNA"/>
</dbReference>
<accession>A0A2M8GN69</accession>
<dbReference type="PANTHER" id="PTHR34136">
    <property type="match status" value="1"/>
</dbReference>
<dbReference type="NCBIfam" id="TIGR00696">
    <property type="entry name" value="wecG_tagA_cpsF"/>
    <property type="match status" value="1"/>
</dbReference>
<dbReference type="CDD" id="cd06533">
    <property type="entry name" value="Glyco_transf_WecG_TagA"/>
    <property type="match status" value="1"/>
</dbReference>
<dbReference type="PANTHER" id="PTHR34136:SF1">
    <property type="entry name" value="UDP-N-ACETYL-D-MANNOSAMINURONIC ACID TRANSFERASE"/>
    <property type="match status" value="1"/>
</dbReference>
<comment type="caution">
    <text evidence="3">The sequence shown here is derived from an EMBL/GenBank/DDBJ whole genome shotgun (WGS) entry which is preliminary data.</text>
</comment>
<dbReference type="Proteomes" id="UP000229370">
    <property type="component" value="Unassembled WGS sequence"/>
</dbReference>
<evidence type="ECO:0008006" key="5">
    <source>
        <dbReference type="Google" id="ProtNLM"/>
    </source>
</evidence>
<keyword evidence="2" id="KW-0808">Transferase</keyword>
<keyword evidence="1" id="KW-0328">Glycosyltransferase</keyword>
<protein>
    <recommendedName>
        <fullName evidence="5">Glycosyltransferase</fullName>
    </recommendedName>
</protein>
<dbReference type="InterPro" id="IPR004629">
    <property type="entry name" value="WecG_TagA_CpsF"/>
</dbReference>
<evidence type="ECO:0000256" key="2">
    <source>
        <dbReference type="ARBA" id="ARBA00022679"/>
    </source>
</evidence>
<dbReference type="GO" id="GO:0016758">
    <property type="term" value="F:hexosyltransferase activity"/>
    <property type="evidence" value="ECO:0007669"/>
    <property type="project" value="TreeGrafter"/>
</dbReference>
<dbReference type="AlphaFoldDB" id="A0A2M8GN69"/>
<evidence type="ECO:0000313" key="3">
    <source>
        <dbReference type="EMBL" id="PJC82001.1"/>
    </source>
</evidence>
<dbReference type="Pfam" id="PF03808">
    <property type="entry name" value="Glyco_tran_WecG"/>
    <property type="match status" value="1"/>
</dbReference>
<organism evidence="3 4">
    <name type="scientific">Candidatus Roizmanbacteria bacterium CG_4_8_14_3_um_filter_36_10</name>
    <dbReference type="NCBI Taxonomy" id="1974834"/>
    <lineage>
        <taxon>Bacteria</taxon>
        <taxon>Candidatus Roizmaniibacteriota</taxon>
    </lineage>
</organism>
<evidence type="ECO:0000256" key="1">
    <source>
        <dbReference type="ARBA" id="ARBA00022676"/>
    </source>
</evidence>
<sequence>MTFVNKNKILGILITKQSKKDILEKIKKYFINPNGFLHIVSLNPENIIMAQEDKNFKKVIEAAQIKIIDGIGVVIAGRILKIELERIAGVDLMLELIKIASQERLRLLLIGGKPNLANSLANCYQNQSPQAYFKGIYGIKDIKNPQKKEEQEIFSIVADFKPHIVLVAFGSPDQELWLYRHRDQFKNCLCMGVGGAFDYLSGSIIRAPGFLRKIGLEWLFRLLKQPWRWRRQLRLIKFLWLVVKQKLGIIE</sequence>
<name>A0A2M8GN69_9BACT</name>
<gene>
    <name evidence="3" type="ORF">CO007_01795</name>
</gene>
<evidence type="ECO:0000313" key="4">
    <source>
        <dbReference type="Proteomes" id="UP000229370"/>
    </source>
</evidence>
<proteinExistence type="predicted"/>
<reference evidence="4" key="1">
    <citation type="submission" date="2017-09" db="EMBL/GenBank/DDBJ databases">
        <title>Depth-based differentiation of microbial function through sediment-hosted aquifers and enrichment of novel symbionts in the deep terrestrial subsurface.</title>
        <authorList>
            <person name="Probst A.J."/>
            <person name="Ladd B."/>
            <person name="Jarett J.K."/>
            <person name="Geller-Mcgrath D.E."/>
            <person name="Sieber C.M.K."/>
            <person name="Emerson J.B."/>
            <person name="Anantharaman K."/>
            <person name="Thomas B.C."/>
            <person name="Malmstrom R."/>
            <person name="Stieglmeier M."/>
            <person name="Klingl A."/>
            <person name="Woyke T."/>
            <person name="Ryan C.M."/>
            <person name="Banfield J.F."/>
        </authorList>
    </citation>
    <scope>NUCLEOTIDE SEQUENCE [LARGE SCALE GENOMIC DNA]</scope>
</reference>